<evidence type="ECO:0000313" key="1">
    <source>
        <dbReference type="EMBL" id="EMA28004.1"/>
    </source>
</evidence>
<keyword evidence="2" id="KW-1185">Reference proteome</keyword>
<dbReference type="InParanoid" id="M0L6G0"/>
<gene>
    <name evidence="1" type="ORF">C445_20182</name>
</gene>
<name>M0L6G0_NATLA</name>
<organism evidence="1 2">
    <name type="scientific">Natronobacterium lacisalsi AJ5</name>
    <dbReference type="NCBI Taxonomy" id="358396"/>
    <lineage>
        <taxon>Archaea</taxon>
        <taxon>Methanobacteriati</taxon>
        <taxon>Methanobacteriota</taxon>
        <taxon>Stenosarchaea group</taxon>
        <taxon>Halobacteria</taxon>
        <taxon>Halobacteriales</taxon>
        <taxon>Natrialbaceae</taxon>
        <taxon>Natronobacterium</taxon>
    </lineage>
</organism>
<sequence length="166" mass="19360">MLLIESLEELLYRRRTGRSDCIREIDVRNFGEPIERSHEVLRIRSKGIEQTEVDVDTTLECQIDRLAKGFEHLRPRRVNDILELPVGERSEHLDDIDVRVECCFDIAGNRASKSDQIGLEVVAKAARRLTIDRPGRREASLNIRQVEATKFYPRRNLLFYVVRSSR</sequence>
<proteinExistence type="predicted"/>
<protein>
    <submittedName>
        <fullName evidence="1">Uncharacterized protein</fullName>
    </submittedName>
</protein>
<dbReference type="EMBL" id="AOLZ01000076">
    <property type="protein sequence ID" value="EMA28004.1"/>
    <property type="molecule type" value="Genomic_DNA"/>
</dbReference>
<reference evidence="1 2" key="1">
    <citation type="journal article" date="2014" name="PLoS Genet.">
        <title>Phylogenetically driven sequencing of extremely halophilic archaea reveals strategies for static and dynamic osmo-response.</title>
        <authorList>
            <person name="Becker E.A."/>
            <person name="Seitzer P.M."/>
            <person name="Tritt A."/>
            <person name="Larsen D."/>
            <person name="Krusor M."/>
            <person name="Yao A.I."/>
            <person name="Wu D."/>
            <person name="Madern D."/>
            <person name="Eisen J.A."/>
            <person name="Darling A.E."/>
            <person name="Facciotti M.T."/>
        </authorList>
    </citation>
    <scope>NUCLEOTIDE SEQUENCE [LARGE SCALE GENOMIC DNA]</scope>
    <source>
        <strain evidence="1 2">AJ5</strain>
    </source>
</reference>
<evidence type="ECO:0000313" key="2">
    <source>
        <dbReference type="Proteomes" id="UP000011555"/>
    </source>
</evidence>
<accession>M0L6G0</accession>
<dbReference type="AlphaFoldDB" id="M0L6G0"/>
<dbReference type="Proteomes" id="UP000011555">
    <property type="component" value="Unassembled WGS sequence"/>
</dbReference>
<comment type="caution">
    <text evidence="1">The sequence shown here is derived from an EMBL/GenBank/DDBJ whole genome shotgun (WGS) entry which is preliminary data.</text>
</comment>